<reference evidence="2 3" key="1">
    <citation type="submission" date="2021-06" db="EMBL/GenBank/DDBJ databases">
        <title>Caerostris darwini draft genome.</title>
        <authorList>
            <person name="Kono N."/>
            <person name="Arakawa K."/>
        </authorList>
    </citation>
    <scope>NUCLEOTIDE SEQUENCE [LARGE SCALE GENOMIC DNA]</scope>
</reference>
<evidence type="ECO:0000256" key="1">
    <source>
        <dbReference type="SAM" id="Phobius"/>
    </source>
</evidence>
<name>A0AAV4SSC7_9ARAC</name>
<organism evidence="2 3">
    <name type="scientific">Caerostris darwini</name>
    <dbReference type="NCBI Taxonomy" id="1538125"/>
    <lineage>
        <taxon>Eukaryota</taxon>
        <taxon>Metazoa</taxon>
        <taxon>Ecdysozoa</taxon>
        <taxon>Arthropoda</taxon>
        <taxon>Chelicerata</taxon>
        <taxon>Arachnida</taxon>
        <taxon>Araneae</taxon>
        <taxon>Araneomorphae</taxon>
        <taxon>Entelegynae</taxon>
        <taxon>Araneoidea</taxon>
        <taxon>Araneidae</taxon>
        <taxon>Caerostris</taxon>
    </lineage>
</organism>
<protein>
    <submittedName>
        <fullName evidence="2">Uncharacterized protein</fullName>
    </submittedName>
</protein>
<proteinExistence type="predicted"/>
<keyword evidence="1" id="KW-0812">Transmembrane</keyword>
<dbReference type="EMBL" id="BPLQ01008260">
    <property type="protein sequence ID" value="GIY36211.1"/>
    <property type="molecule type" value="Genomic_DNA"/>
</dbReference>
<accession>A0AAV4SSC7</accession>
<keyword evidence="3" id="KW-1185">Reference proteome</keyword>
<dbReference type="AlphaFoldDB" id="A0AAV4SSC7"/>
<evidence type="ECO:0000313" key="2">
    <source>
        <dbReference type="EMBL" id="GIY36211.1"/>
    </source>
</evidence>
<evidence type="ECO:0000313" key="3">
    <source>
        <dbReference type="Proteomes" id="UP001054837"/>
    </source>
</evidence>
<keyword evidence="1" id="KW-0472">Membrane</keyword>
<gene>
    <name evidence="2" type="ORF">CDAR_522001</name>
</gene>
<keyword evidence="1" id="KW-1133">Transmembrane helix</keyword>
<dbReference type="Proteomes" id="UP001054837">
    <property type="component" value="Unassembled WGS sequence"/>
</dbReference>
<feature type="transmembrane region" description="Helical" evidence="1">
    <location>
        <begin position="132"/>
        <end position="154"/>
    </location>
</feature>
<comment type="caution">
    <text evidence="2">The sequence shown here is derived from an EMBL/GenBank/DDBJ whole genome shotgun (WGS) entry which is preliminary data.</text>
</comment>
<sequence>MNAVITETWLWKAMRSVYCSLPFMKCSNAVEPVKTCFELWIDTTIGNILAIQSFITFNVFASFAFLRNTFVGAYCSLPYVTCAAEPPPEENISWKATLKYAAEVSFSLLLSMWESFRFALEASVIKLSFLLYQSYFVNVSILFLILSLVTLKIFKIVRCRTLHNSINHVLHQDVNWKSDKLDLQVEPNLKID</sequence>